<dbReference type="Proteomes" id="UP001151760">
    <property type="component" value="Unassembled WGS sequence"/>
</dbReference>
<evidence type="ECO:0000313" key="4">
    <source>
        <dbReference type="Proteomes" id="UP001151760"/>
    </source>
</evidence>
<evidence type="ECO:0000313" key="3">
    <source>
        <dbReference type="EMBL" id="GJS89174.1"/>
    </source>
</evidence>
<dbReference type="GO" id="GO:0003964">
    <property type="term" value="F:RNA-directed DNA polymerase activity"/>
    <property type="evidence" value="ECO:0007669"/>
    <property type="project" value="UniProtKB-KW"/>
</dbReference>
<proteinExistence type="predicted"/>
<dbReference type="Gene3D" id="1.10.340.70">
    <property type="match status" value="1"/>
</dbReference>
<dbReference type="InterPro" id="IPR012337">
    <property type="entry name" value="RNaseH-like_sf"/>
</dbReference>
<evidence type="ECO:0000256" key="1">
    <source>
        <dbReference type="SAM" id="MobiDB-lite"/>
    </source>
</evidence>
<name>A0ABQ4ZG44_9ASTR</name>
<dbReference type="InterPro" id="IPR001584">
    <property type="entry name" value="Integrase_cat-core"/>
</dbReference>
<protein>
    <submittedName>
        <fullName evidence="3">Reverse transcriptase domain-containing protein</fullName>
    </submittedName>
</protein>
<comment type="caution">
    <text evidence="3">The sequence shown here is derived from an EMBL/GenBank/DDBJ whole genome shotgun (WGS) entry which is preliminary data.</text>
</comment>
<sequence length="567" mass="64747">MAALQYKDDHNKIAYLGRERGSEDFTDILSYLDHSPLRYALTHAPPVVFDSLVKQFWATAVVRPNAAGSHDLVATIDGREVVVTESLIRTQLHFDDANGIFDMPNSDILEEFNIEIKDRKGTKKVVADHLSRLENDETSDDSEVVDNFPIETLMEINTKNEPWFANFANYLIGDIIPKRMTYQQKNNFFSNLKHYFWEEPYIFKVCSNGMIRRCISRLKTRIILDQCHHGPTSGHYGPNITAKKVLDSGFYKATIIKEAHTLVRLCEEFQRTGNISKRDEMPLNNIQVCEIFDIWGVNFMGPFPKSYKFEYTLVAVDYVSKWVEAQALPTNDARVVVAFRKKLFCHFGMPKALISDRGNLARRYGKLRCMLKIALPQLCISLCPGKSSKLFSGTFRFRNDHVAKILGYGDYQIGNVTISRVYYVERLGHNLFSVGQFCDLNLEVAFRQHTRFIRNLEGVYLLTGSRGNNLYTLSLGDMMASSPICLLSKASKTKSWLWHRRLSHLPSRKKLLLSPLKALIQNLKAKFDWLADKQSARPSGSLPSNTQSNPKGSSSKPYQQHSSDNEQ</sequence>
<dbReference type="InterPro" id="IPR052160">
    <property type="entry name" value="Gypsy_RT_Integrase-like"/>
</dbReference>
<feature type="region of interest" description="Disordered" evidence="1">
    <location>
        <begin position="534"/>
        <end position="567"/>
    </location>
</feature>
<feature type="compositionally biased region" description="Polar residues" evidence="1">
    <location>
        <begin position="536"/>
        <end position="567"/>
    </location>
</feature>
<keyword evidence="3" id="KW-0695">RNA-directed DNA polymerase</keyword>
<feature type="domain" description="Integrase catalytic" evidence="2">
    <location>
        <begin position="278"/>
        <end position="358"/>
    </location>
</feature>
<evidence type="ECO:0000259" key="2">
    <source>
        <dbReference type="PROSITE" id="PS50994"/>
    </source>
</evidence>
<dbReference type="SUPFAM" id="SSF53098">
    <property type="entry name" value="Ribonuclease H-like"/>
    <property type="match status" value="1"/>
</dbReference>
<dbReference type="EMBL" id="BQNB010011331">
    <property type="protein sequence ID" value="GJS89174.1"/>
    <property type="molecule type" value="Genomic_DNA"/>
</dbReference>
<dbReference type="Gene3D" id="3.30.420.10">
    <property type="entry name" value="Ribonuclease H-like superfamily/Ribonuclease H"/>
    <property type="match status" value="1"/>
</dbReference>
<reference evidence="3" key="2">
    <citation type="submission" date="2022-01" db="EMBL/GenBank/DDBJ databases">
        <authorList>
            <person name="Yamashiro T."/>
            <person name="Shiraishi A."/>
            <person name="Satake H."/>
            <person name="Nakayama K."/>
        </authorList>
    </citation>
    <scope>NUCLEOTIDE SEQUENCE</scope>
</reference>
<keyword evidence="3" id="KW-0808">Transferase</keyword>
<gene>
    <name evidence="3" type="ORF">Tco_0771810</name>
</gene>
<accession>A0ABQ4ZG44</accession>
<dbReference type="PANTHER" id="PTHR47266">
    <property type="entry name" value="ENDONUCLEASE-RELATED"/>
    <property type="match status" value="1"/>
</dbReference>
<dbReference type="InterPro" id="IPR036397">
    <property type="entry name" value="RNaseH_sf"/>
</dbReference>
<keyword evidence="4" id="KW-1185">Reference proteome</keyword>
<organism evidence="3 4">
    <name type="scientific">Tanacetum coccineum</name>
    <dbReference type="NCBI Taxonomy" id="301880"/>
    <lineage>
        <taxon>Eukaryota</taxon>
        <taxon>Viridiplantae</taxon>
        <taxon>Streptophyta</taxon>
        <taxon>Embryophyta</taxon>
        <taxon>Tracheophyta</taxon>
        <taxon>Spermatophyta</taxon>
        <taxon>Magnoliopsida</taxon>
        <taxon>eudicotyledons</taxon>
        <taxon>Gunneridae</taxon>
        <taxon>Pentapetalae</taxon>
        <taxon>asterids</taxon>
        <taxon>campanulids</taxon>
        <taxon>Asterales</taxon>
        <taxon>Asteraceae</taxon>
        <taxon>Asteroideae</taxon>
        <taxon>Anthemideae</taxon>
        <taxon>Anthemidinae</taxon>
        <taxon>Tanacetum</taxon>
    </lineage>
</organism>
<keyword evidence="3" id="KW-0548">Nucleotidyltransferase</keyword>
<dbReference type="PROSITE" id="PS50994">
    <property type="entry name" value="INTEGRASE"/>
    <property type="match status" value="1"/>
</dbReference>
<reference evidence="3" key="1">
    <citation type="journal article" date="2022" name="Int. J. Mol. Sci.">
        <title>Draft Genome of Tanacetum Coccineum: Genomic Comparison of Closely Related Tanacetum-Family Plants.</title>
        <authorList>
            <person name="Yamashiro T."/>
            <person name="Shiraishi A."/>
            <person name="Nakayama K."/>
            <person name="Satake H."/>
        </authorList>
    </citation>
    <scope>NUCLEOTIDE SEQUENCE</scope>
</reference>